<sequence>GNLEPVQMICEVDWKECPKAIANYIWREVVIDVIDSLRNESIVWRVLAVISVCVILLRITCFKAKRSNDIDKEIFNKVGYKVEDLELKVNILTYKLQYGAWPLPHQVQKSNFRRNLRNLRLTLSNPNDRNNWIKHVLLSPRHKESYFSYSKYYPSEHHLTELFDAKKKSMYPYLRQESMPPVEYSSKSSKSSSDISLKLNSMFKNVIDRKHHEALRNKNFQMQYRNAISVPLFLKRGYTKSGKKSRRDTKNNETVKMTAACKKFTKTMDDCKIYLKQLHDSNKNLGLIYSTSDISNESSTKNLWSDTQNYRFNDSITLYYKLQQQKCVPVKDSIDLSKSLEKSKENECEKEENKEEEKLEKIDGKQRNSEQCLELSNVIYPVLQLIDKSLLPPKMNISFCTDMFPQQLTSKMLVVPRSSERKRNMKTSQEALYQVKKKLESLHNVLRMYELQNVEIKATEKQRENSSKIDSVCQDVTGTLVPVTKAADNWNGNKNIKVESNDNTENNNGKEIQRTTSNSSEQHESDETARSSIVSIQNYSNMFNAYHVNNINDPYRLLAENPEPKISPTNDQQLQIIPNNQMHYSSSIKYEKIPERVYYAISSDSSEGKEVVKETVAAENLTLPDAYINNNQAKPFNLSDQYPVPMETDEDAIISLNSSRTEISKDSELDDKSTALLLQEALQFKRALLTRVELEKICYIDDKKEETNNESVSCQDKYPCVNNNLQSKFLDIISEEQSVSSSTEKNSRTYMFLNLKQDKQFNNDALKLARGNEIIDLDTHKKYLDSKDNLGAPSEYFSFNNMIQEGSEIKNNRLSLPKRFQENEGKIVPNNSQLKYLNDTLKPNILNDGKYDERYENQETLSCNSNLTLKRNPGACSLIEQTLLHENINKTLEMHGVIENGDPMYELTASESKETSVETNLIQDSLTSSINQSNDSNIPEPPSITVLINKSLDEGKLELDWLNVNNDFSDNEEFNGKDVKTCSTNTITLQKYDTANVINHNKIEINYSEHGQFQDKEIDSITQNSFTNLTKKELVNEMDFYKSYSNLVSPHSSIYFTDEASSSTTKLNNTYSKNLKGHAHSNLYTQNKENKLHSKHENLKDTNKLKVMTTNKSFVKISNENSSEPKNKIYSKHHSFSSKTKDLNEEKDSIDETLFNLTANDMQTLQVEETITSLNLSPRQISPGETIEVKTLKTKSRSHENYTSKSEKLKRAGASGNLKDLRSDLLNTAQTKAEDNASIKYRKLRDLSAEPRRSTGDSITLDRKRSRSQISFRTNESPREITPRSHECPSNTNSINYTESLETKLRSKDPLKSLSPTPKTSSRSCIPILKSRLEAARKTENESRPKSPMRGPLTMTMFWRDNLCDKSQNEMDEIQVEGKSRNKDPCAEEIETCIEKANDAGNHKQDSIKVSHIVQSISENADITPQKQMVIYVNIFTKHDNNMTKIVDPNKFLEYIKNRKLSVQQPEENQTNKKHNELQGFCSKNEKDTVHKIVTVISSIINCNELDQTTSTNLSAPKTQKDSLSSILLNGKLKNLCFLSVEQKEVDVTAKPSVIDTSTSISDLDNVSKASRNAINKFQICGTPKELNNEEYIMLLEILQQEPNFIYLQELQNVCKKLVSKH</sequence>
<feature type="non-terminal residue" evidence="2">
    <location>
        <position position="1622"/>
    </location>
</feature>
<feature type="compositionally biased region" description="Basic and acidic residues" evidence="1">
    <location>
        <begin position="1276"/>
        <end position="1287"/>
    </location>
</feature>
<keyword evidence="3" id="KW-1185">Reference proteome</keyword>
<organism evidence="2 3">
    <name type="scientific">Heterotrigona itama</name>
    <dbReference type="NCBI Taxonomy" id="395501"/>
    <lineage>
        <taxon>Eukaryota</taxon>
        <taxon>Metazoa</taxon>
        <taxon>Ecdysozoa</taxon>
        <taxon>Arthropoda</taxon>
        <taxon>Hexapoda</taxon>
        <taxon>Insecta</taxon>
        <taxon>Pterygota</taxon>
        <taxon>Neoptera</taxon>
        <taxon>Endopterygota</taxon>
        <taxon>Hymenoptera</taxon>
        <taxon>Apocrita</taxon>
        <taxon>Aculeata</taxon>
        <taxon>Apoidea</taxon>
        <taxon>Anthophila</taxon>
        <taxon>Apidae</taxon>
        <taxon>Heterotrigona</taxon>
    </lineage>
</organism>
<protein>
    <submittedName>
        <fullName evidence="2">Uncharacterized protein</fullName>
    </submittedName>
</protein>
<comment type="caution">
    <text evidence="2">The sequence shown here is derived from an EMBL/GenBank/DDBJ whole genome shotgun (WGS) entry which is preliminary data.</text>
</comment>
<accession>A0A6V7GVW9</accession>
<feature type="region of interest" description="Disordered" evidence="1">
    <location>
        <begin position="1248"/>
        <end position="1323"/>
    </location>
</feature>
<feature type="region of interest" description="Disordered" evidence="1">
    <location>
        <begin position="341"/>
        <end position="363"/>
    </location>
</feature>
<dbReference type="OrthoDB" id="7614396at2759"/>
<feature type="compositionally biased region" description="Basic and acidic residues" evidence="1">
    <location>
        <begin position="1192"/>
        <end position="1210"/>
    </location>
</feature>
<evidence type="ECO:0000313" key="3">
    <source>
        <dbReference type="Proteomes" id="UP000752696"/>
    </source>
</evidence>
<evidence type="ECO:0000313" key="2">
    <source>
        <dbReference type="EMBL" id="CAD1469281.1"/>
    </source>
</evidence>
<feature type="compositionally biased region" description="Polar residues" evidence="1">
    <location>
        <begin position="501"/>
        <end position="520"/>
    </location>
</feature>
<feature type="compositionally biased region" description="Basic and acidic residues" evidence="1">
    <location>
        <begin position="1301"/>
        <end position="1311"/>
    </location>
</feature>
<evidence type="ECO:0000256" key="1">
    <source>
        <dbReference type="SAM" id="MobiDB-lite"/>
    </source>
</evidence>
<feature type="compositionally biased region" description="Polar residues" evidence="1">
    <location>
        <begin position="1314"/>
        <end position="1323"/>
    </location>
</feature>
<feature type="region of interest" description="Disordered" evidence="1">
    <location>
        <begin position="1192"/>
        <end position="1215"/>
    </location>
</feature>
<feature type="region of interest" description="Disordered" evidence="1">
    <location>
        <begin position="491"/>
        <end position="531"/>
    </location>
</feature>
<gene>
    <name evidence="2" type="ORF">MHI_LOCUS118790</name>
</gene>
<name>A0A6V7GVW9_9HYME</name>
<feature type="compositionally biased region" description="Basic and acidic residues" evidence="1">
    <location>
        <begin position="1248"/>
        <end position="1263"/>
    </location>
</feature>
<dbReference type="EMBL" id="CAJDYZ010002117">
    <property type="protein sequence ID" value="CAD1469281.1"/>
    <property type="molecule type" value="Genomic_DNA"/>
</dbReference>
<reference evidence="2" key="1">
    <citation type="submission" date="2020-07" db="EMBL/GenBank/DDBJ databases">
        <authorList>
            <person name="Nazaruddin N."/>
        </authorList>
    </citation>
    <scope>NUCLEOTIDE SEQUENCE</scope>
</reference>
<feature type="compositionally biased region" description="Polar residues" evidence="1">
    <location>
        <begin position="1288"/>
        <end position="1300"/>
    </location>
</feature>
<proteinExistence type="predicted"/>
<dbReference type="Proteomes" id="UP000752696">
    <property type="component" value="Unassembled WGS sequence"/>
</dbReference>